<evidence type="ECO:0008006" key="3">
    <source>
        <dbReference type="Google" id="ProtNLM"/>
    </source>
</evidence>
<organism evidence="1 2">
    <name type="scientific">Chryseobacterium lathyri</name>
    <dbReference type="NCBI Taxonomy" id="395933"/>
    <lineage>
        <taxon>Bacteria</taxon>
        <taxon>Pseudomonadati</taxon>
        <taxon>Bacteroidota</taxon>
        <taxon>Flavobacteriia</taxon>
        <taxon>Flavobacteriales</taxon>
        <taxon>Weeksellaceae</taxon>
        <taxon>Chryseobacterium group</taxon>
        <taxon>Chryseobacterium</taxon>
    </lineage>
</organism>
<evidence type="ECO:0000313" key="1">
    <source>
        <dbReference type="EMBL" id="GEN71235.1"/>
    </source>
</evidence>
<protein>
    <recommendedName>
        <fullName evidence="3">HNH endonuclease</fullName>
    </recommendedName>
</protein>
<reference evidence="1 2" key="1">
    <citation type="submission" date="2019-07" db="EMBL/GenBank/DDBJ databases">
        <title>Whole genome shotgun sequence of Chryseobacterium lathyri NBRC 105250.</title>
        <authorList>
            <person name="Hosoyama A."/>
            <person name="Uohara A."/>
            <person name="Ohji S."/>
            <person name="Ichikawa N."/>
        </authorList>
    </citation>
    <scope>NUCLEOTIDE SEQUENCE [LARGE SCALE GENOMIC DNA]</scope>
    <source>
        <strain evidence="1 2">NBRC 105250</strain>
    </source>
</reference>
<sequence length="305" mass="35319">MCLYMNLEQVRKSCFFCGEEIEKNKTLEHIIPNALLKKLNIKEEVLGGNLNIQYSRVKVPAHQYCNSTFGSQYEALLLDMLDDPARIYKSIADDYGIEIQYGPEFNDISIIRTWMTKIYYGLFYNDFLKTKDEQYRQICQKIIGSKNFELTRESYKNQYGFNIPSSLYVFKTKNTEFNLRTIIDPATLMLRINGLILILSIGDGFLCRQYLNGESLNQLNDYLALHEENIPDFPSPELALAEILALRVNIPKQPFFMFNAKRMINLSLNTMAANPDSLYQVDPEQIAKDRSDILADFGIKLEEDD</sequence>
<comment type="caution">
    <text evidence="1">The sequence shown here is derived from an EMBL/GenBank/DDBJ whole genome shotgun (WGS) entry which is preliminary data.</text>
</comment>
<name>A0A511Y7T8_9FLAO</name>
<dbReference type="EMBL" id="BJYI01000004">
    <property type="protein sequence ID" value="GEN71235.1"/>
    <property type="molecule type" value="Genomic_DNA"/>
</dbReference>
<dbReference type="OrthoDB" id="1425173at2"/>
<evidence type="ECO:0000313" key="2">
    <source>
        <dbReference type="Proteomes" id="UP000321150"/>
    </source>
</evidence>
<proteinExistence type="predicted"/>
<dbReference type="AlphaFoldDB" id="A0A511Y7T8"/>
<dbReference type="Proteomes" id="UP000321150">
    <property type="component" value="Unassembled WGS sequence"/>
</dbReference>
<gene>
    <name evidence="1" type="ORF">CLA01_13070</name>
</gene>
<accession>A0A511Y7T8</accession>